<sequence length="122" mass="13388">MPHLHLCSLSDMLLQPNLELPKITISQTHLYHHTHLISTITPTVTMPEPLERGESPPPERLSGKQQQDTPATGKGTDDATNKEEANKSGLEALTSNPKGPLEDEVKRKFAKTIPKTGNMESS</sequence>
<accession>A0AA40DQ97</accession>
<evidence type="ECO:0000256" key="1">
    <source>
        <dbReference type="SAM" id="MobiDB-lite"/>
    </source>
</evidence>
<name>A0AA40DQ97_9PEZI</name>
<comment type="caution">
    <text evidence="2">The sequence shown here is derived from an EMBL/GenBank/DDBJ whole genome shotgun (WGS) entry which is preliminary data.</text>
</comment>
<dbReference type="Proteomes" id="UP001172102">
    <property type="component" value="Unassembled WGS sequence"/>
</dbReference>
<reference evidence="2" key="1">
    <citation type="submission" date="2023-06" db="EMBL/GenBank/DDBJ databases">
        <title>Genome-scale phylogeny and comparative genomics of the fungal order Sordariales.</title>
        <authorList>
            <consortium name="Lawrence Berkeley National Laboratory"/>
            <person name="Hensen N."/>
            <person name="Bonometti L."/>
            <person name="Westerberg I."/>
            <person name="Brannstrom I.O."/>
            <person name="Guillou S."/>
            <person name="Cros-Aarteil S."/>
            <person name="Calhoun S."/>
            <person name="Haridas S."/>
            <person name="Kuo A."/>
            <person name="Mondo S."/>
            <person name="Pangilinan J."/>
            <person name="Riley R."/>
            <person name="Labutti K."/>
            <person name="Andreopoulos B."/>
            <person name="Lipzen A."/>
            <person name="Chen C."/>
            <person name="Yanf M."/>
            <person name="Daum C."/>
            <person name="Ng V."/>
            <person name="Clum A."/>
            <person name="Steindorff A."/>
            <person name="Ohm R."/>
            <person name="Martin F."/>
            <person name="Silar P."/>
            <person name="Natvig D."/>
            <person name="Lalanne C."/>
            <person name="Gautier V."/>
            <person name="Ament-Velasquez S.L."/>
            <person name="Kruys A."/>
            <person name="Hutchinson M.I."/>
            <person name="Powell A.J."/>
            <person name="Barry K."/>
            <person name="Miller A.N."/>
            <person name="Grigoriev I.V."/>
            <person name="Debuchy R."/>
            <person name="Gladieux P."/>
            <person name="Thoren M.H."/>
            <person name="Johannesson H."/>
        </authorList>
    </citation>
    <scope>NUCLEOTIDE SEQUENCE</scope>
    <source>
        <strain evidence="2">SMH4607-1</strain>
    </source>
</reference>
<protein>
    <submittedName>
        <fullName evidence="2">Uncharacterized protein</fullName>
    </submittedName>
</protein>
<keyword evidence="3" id="KW-1185">Reference proteome</keyword>
<gene>
    <name evidence="2" type="ORF">B0H67DRAFT_589302</name>
</gene>
<evidence type="ECO:0000313" key="2">
    <source>
        <dbReference type="EMBL" id="KAK0708093.1"/>
    </source>
</evidence>
<feature type="region of interest" description="Disordered" evidence="1">
    <location>
        <begin position="39"/>
        <end position="122"/>
    </location>
</feature>
<feature type="compositionally biased region" description="Basic and acidic residues" evidence="1">
    <location>
        <begin position="75"/>
        <end position="86"/>
    </location>
</feature>
<evidence type="ECO:0000313" key="3">
    <source>
        <dbReference type="Proteomes" id="UP001172102"/>
    </source>
</evidence>
<proteinExistence type="predicted"/>
<organism evidence="2 3">
    <name type="scientific">Lasiosphaeris hirsuta</name>
    <dbReference type="NCBI Taxonomy" id="260670"/>
    <lineage>
        <taxon>Eukaryota</taxon>
        <taxon>Fungi</taxon>
        <taxon>Dikarya</taxon>
        <taxon>Ascomycota</taxon>
        <taxon>Pezizomycotina</taxon>
        <taxon>Sordariomycetes</taxon>
        <taxon>Sordariomycetidae</taxon>
        <taxon>Sordariales</taxon>
        <taxon>Lasiosphaeriaceae</taxon>
        <taxon>Lasiosphaeris</taxon>
    </lineage>
</organism>
<dbReference type="AlphaFoldDB" id="A0AA40DQ97"/>
<dbReference type="EMBL" id="JAUKUA010000006">
    <property type="protein sequence ID" value="KAK0708093.1"/>
    <property type="molecule type" value="Genomic_DNA"/>
</dbReference>